<dbReference type="Proteomes" id="UP000310636">
    <property type="component" value="Unassembled WGS sequence"/>
</dbReference>
<feature type="domain" description="Fungal lipase-type" evidence="1">
    <location>
        <begin position="67"/>
        <end position="198"/>
    </location>
</feature>
<sequence length="263" mass="29280">MGTKGFDARRAILLAGVCSQTYKQYDHPDGGFIVPSPYRAVAVFDAQSLNRNRESFGFILESDEEVVVAFRGTSSTSDWLSDAIAYQMKFPYAKNAGQTHRGFTQIYKSARADIMEVLHGIGKEKRIYVTGHSLGGALATLCVMDVAANCPFRAHGMYSFGSPRVGDPAFVRAYSEAVPNSHRVSNLFDAVPYLPPTVFRLPRSDKVYEYRHVRTVYPMEFRKRTMSGNHVIGSYFWELAKKDSAYATALCTANPGFCPARPQ</sequence>
<dbReference type="PANTHER" id="PTHR45856">
    <property type="entry name" value="ALPHA/BETA-HYDROLASES SUPERFAMILY PROTEIN"/>
    <property type="match status" value="1"/>
</dbReference>
<dbReference type="AlphaFoldDB" id="A0A4S4C6W2"/>
<evidence type="ECO:0000313" key="3">
    <source>
        <dbReference type="Proteomes" id="UP000310636"/>
    </source>
</evidence>
<keyword evidence="3" id="KW-1185">Reference proteome</keyword>
<dbReference type="Gene3D" id="3.40.50.1820">
    <property type="entry name" value="alpha/beta hydrolase"/>
    <property type="match status" value="1"/>
</dbReference>
<dbReference type="OrthoDB" id="5522031at2"/>
<comment type="caution">
    <text evidence="2">The sequence shown here is derived from an EMBL/GenBank/DDBJ whole genome shotgun (WGS) entry which is preliminary data.</text>
</comment>
<dbReference type="CDD" id="cd00519">
    <property type="entry name" value="Lipase_3"/>
    <property type="match status" value="1"/>
</dbReference>
<dbReference type="SUPFAM" id="SSF53474">
    <property type="entry name" value="alpha/beta-Hydrolases"/>
    <property type="match status" value="1"/>
</dbReference>
<evidence type="ECO:0000259" key="1">
    <source>
        <dbReference type="Pfam" id="PF01764"/>
    </source>
</evidence>
<gene>
    <name evidence="2" type="ORF">E6C55_02950</name>
</gene>
<dbReference type="InterPro" id="IPR029058">
    <property type="entry name" value="AB_hydrolase_fold"/>
</dbReference>
<evidence type="ECO:0000313" key="2">
    <source>
        <dbReference type="EMBL" id="THF83667.1"/>
    </source>
</evidence>
<accession>A0A4S4C6W2</accession>
<name>A0A4S4C6W2_9BACL</name>
<dbReference type="Pfam" id="PF01764">
    <property type="entry name" value="Lipase_3"/>
    <property type="match status" value="1"/>
</dbReference>
<protein>
    <submittedName>
        <fullName evidence="2">Lipase family protein</fullName>
    </submittedName>
</protein>
<dbReference type="InterPro" id="IPR051218">
    <property type="entry name" value="Sec_MonoDiacylglyc_Lipase"/>
</dbReference>
<proteinExistence type="predicted"/>
<dbReference type="EMBL" id="SSOB01000003">
    <property type="protein sequence ID" value="THF83667.1"/>
    <property type="molecule type" value="Genomic_DNA"/>
</dbReference>
<dbReference type="GO" id="GO:0006629">
    <property type="term" value="P:lipid metabolic process"/>
    <property type="evidence" value="ECO:0007669"/>
    <property type="project" value="InterPro"/>
</dbReference>
<organism evidence="2 3">
    <name type="scientific">Cohnella fermenti</name>
    <dbReference type="NCBI Taxonomy" id="2565925"/>
    <lineage>
        <taxon>Bacteria</taxon>
        <taxon>Bacillati</taxon>
        <taxon>Bacillota</taxon>
        <taxon>Bacilli</taxon>
        <taxon>Bacillales</taxon>
        <taxon>Paenibacillaceae</taxon>
        <taxon>Cohnella</taxon>
    </lineage>
</organism>
<reference evidence="2 3" key="1">
    <citation type="submission" date="2019-04" db="EMBL/GenBank/DDBJ databases">
        <title>Cohnella sp. nov. isolated from preserved vegetables.</title>
        <authorList>
            <person name="Lin S.-Y."/>
            <person name="Hung M.-H."/>
            <person name="Young C.-C."/>
        </authorList>
    </citation>
    <scope>NUCLEOTIDE SEQUENCE [LARGE SCALE GENOMIC DNA]</scope>
    <source>
        <strain evidence="2 3">CC-MHH1044</strain>
    </source>
</reference>
<dbReference type="PANTHER" id="PTHR45856:SF24">
    <property type="entry name" value="FUNGAL LIPASE-LIKE DOMAIN-CONTAINING PROTEIN"/>
    <property type="match status" value="1"/>
</dbReference>
<dbReference type="RefSeq" id="WP_136368296.1">
    <property type="nucleotide sequence ID" value="NZ_SSOB01000003.1"/>
</dbReference>
<dbReference type="InterPro" id="IPR002921">
    <property type="entry name" value="Fungal_lipase-type"/>
</dbReference>